<dbReference type="HOGENOM" id="CLU_030491_0_0_10"/>
<evidence type="ECO:0000256" key="2">
    <source>
        <dbReference type="SAM" id="Phobius"/>
    </source>
</evidence>
<dbReference type="GeneID" id="93536985"/>
<dbReference type="AlphaFoldDB" id="E6K9M7"/>
<keyword evidence="2" id="KW-0812">Transmembrane</keyword>
<feature type="transmembrane region" description="Helical" evidence="2">
    <location>
        <begin position="362"/>
        <end position="386"/>
    </location>
</feature>
<name>E6K9M7_9BACT</name>
<protein>
    <submittedName>
        <fullName evidence="3">Tetratricopeptide repeat protein</fullName>
    </submittedName>
</protein>
<dbReference type="RefSeq" id="WP_004346412.1">
    <property type="nucleotide sequence ID" value="NZ_GL586311.1"/>
</dbReference>
<dbReference type="InterPro" id="IPR011990">
    <property type="entry name" value="TPR-like_helical_dom_sf"/>
</dbReference>
<dbReference type="Proteomes" id="UP000003112">
    <property type="component" value="Unassembled WGS sequence"/>
</dbReference>
<dbReference type="Gene3D" id="1.25.40.10">
    <property type="entry name" value="Tetratricopeptide repeat domain"/>
    <property type="match status" value="1"/>
</dbReference>
<comment type="caution">
    <text evidence="3">The sequence shown here is derived from an EMBL/GenBank/DDBJ whole genome shotgun (WGS) entry which is preliminary data.</text>
</comment>
<feature type="coiled-coil region" evidence="1">
    <location>
        <begin position="395"/>
        <end position="468"/>
    </location>
</feature>
<keyword evidence="2" id="KW-0472">Membrane</keyword>
<sequence length="573" mass="67128">MRKLFLLCIILTMCLSCDNERKLTDKFHQIKRVGNSDPTLALRMLDSMSITVRTETEHIQKAYDLLDVRLHDKAYIPAMSDFKIRMVVDYYNRKGDNTEKQEAFYYAGSVYRDLHDMPRALENFLRSADECKRGLSFDTLMLRNTYSNLHALYYKVQNYHQALQMAQAEEHIARKIGMLDASTLLHAGASLIRLKRYLEATEKFSKAFGLIKDSKCIPYHEDLYSLLYHFSVMRLHALSTDCYKFIEQQSGGQPQTSDDYLALGEYFMISNLSDSAIVYFQKALNDSCSLQGRYDASKMLYTIYHGQRDYKKADYYANAFVKMTEKLDLGGRQQLAATVNNEFQYHRDKIQEAEIFRKNESYLQLIFGIIIFSVLVISSLITMLFYRRGKRLQTIIKKNRMLEESRIKIEELKKEVEDSEMNRQALNEKLRCTQEEAAMLAAKILQSEEELQQNRHQLSEKINQNKELIMLMHQSEFGVRAKDVIQSVRLSSEGRRHLSPEEWISFQQAVDEIFPTFKDLLVHNLDRVNEDEMHVCYLMRIGLANPQIINLTGLPRTTVWRWTKKFDWILTSL</sequence>
<proteinExistence type="predicted"/>
<evidence type="ECO:0000256" key="1">
    <source>
        <dbReference type="SAM" id="Coils"/>
    </source>
</evidence>
<dbReference type="SUPFAM" id="SSF48452">
    <property type="entry name" value="TPR-like"/>
    <property type="match status" value="1"/>
</dbReference>
<keyword evidence="1" id="KW-0175">Coiled coil</keyword>
<dbReference type="eggNOG" id="COG0457">
    <property type="taxonomic scope" value="Bacteria"/>
</dbReference>
<evidence type="ECO:0000313" key="3">
    <source>
        <dbReference type="EMBL" id="EFU29732.1"/>
    </source>
</evidence>
<accession>E6K9M7</accession>
<keyword evidence="2" id="KW-1133">Transmembrane helix</keyword>
<dbReference type="STRING" id="873513.HMPREF6485_2291"/>
<reference evidence="3 4" key="1">
    <citation type="submission" date="2010-10" db="EMBL/GenBank/DDBJ databases">
        <authorList>
            <person name="Muzny D."/>
            <person name="Qin X."/>
            <person name="Deng J."/>
            <person name="Jiang H."/>
            <person name="Liu Y."/>
            <person name="Qu J."/>
            <person name="Song X.-Z."/>
            <person name="Zhang L."/>
            <person name="Thornton R."/>
            <person name="Coyle M."/>
            <person name="Francisco L."/>
            <person name="Jackson L."/>
            <person name="Javaid M."/>
            <person name="Korchina V."/>
            <person name="Kovar C."/>
            <person name="Mata R."/>
            <person name="Mathew T."/>
            <person name="Ngo R."/>
            <person name="Nguyen L."/>
            <person name="Nguyen N."/>
            <person name="Okwuonu G."/>
            <person name="Ongeri F."/>
            <person name="Pham C."/>
            <person name="Simmons D."/>
            <person name="Wilczek-Boney K."/>
            <person name="Hale W."/>
            <person name="Jakkamsetti A."/>
            <person name="Pham P."/>
            <person name="Ruth R."/>
            <person name="San Lucas F."/>
            <person name="Warren J."/>
            <person name="Zhang J."/>
            <person name="Zhao Z."/>
            <person name="Zhou C."/>
            <person name="Zhu D."/>
            <person name="Lee S."/>
            <person name="Bess C."/>
            <person name="Blankenburg K."/>
            <person name="Forbes L."/>
            <person name="Fu Q."/>
            <person name="Gubbala S."/>
            <person name="Hirani K."/>
            <person name="Jayaseelan J.C."/>
            <person name="Lara F."/>
            <person name="Munidasa M."/>
            <person name="Palculict T."/>
            <person name="Patil S."/>
            <person name="Pu L.-L."/>
            <person name="Saada N."/>
            <person name="Tang L."/>
            <person name="Weissenberger G."/>
            <person name="Zhu Y."/>
            <person name="Hemphill L."/>
            <person name="Shang Y."/>
            <person name="Youmans B."/>
            <person name="Ayvaz T."/>
            <person name="Ross M."/>
            <person name="Santibanez J."/>
            <person name="Aqrawi P."/>
            <person name="Gross S."/>
            <person name="Joshi V."/>
            <person name="Fowler G."/>
            <person name="Nazareth L."/>
            <person name="Reid J."/>
            <person name="Worley K."/>
            <person name="Petrosino J."/>
            <person name="Highlander S."/>
            <person name="Gibbs R."/>
        </authorList>
    </citation>
    <scope>NUCLEOTIDE SEQUENCE [LARGE SCALE GENOMIC DNA]</scope>
    <source>
        <strain evidence="3 4">ATCC 33574</strain>
    </source>
</reference>
<evidence type="ECO:0000313" key="4">
    <source>
        <dbReference type="Proteomes" id="UP000003112"/>
    </source>
</evidence>
<gene>
    <name evidence="3" type="ORF">HMPREF6485_2291</name>
</gene>
<keyword evidence="4" id="KW-1185">Reference proteome</keyword>
<organism evidence="3 4">
    <name type="scientific">Segatella buccae ATCC 33574</name>
    <dbReference type="NCBI Taxonomy" id="873513"/>
    <lineage>
        <taxon>Bacteria</taxon>
        <taxon>Pseudomonadati</taxon>
        <taxon>Bacteroidota</taxon>
        <taxon>Bacteroidia</taxon>
        <taxon>Bacteroidales</taxon>
        <taxon>Prevotellaceae</taxon>
        <taxon>Segatella</taxon>
    </lineage>
</organism>
<dbReference type="EMBL" id="AEPD01000037">
    <property type="protein sequence ID" value="EFU29732.1"/>
    <property type="molecule type" value="Genomic_DNA"/>
</dbReference>